<dbReference type="OrthoDB" id="2742220at2759"/>
<feature type="transmembrane region" description="Helical" evidence="2">
    <location>
        <begin position="238"/>
        <end position="259"/>
    </location>
</feature>
<feature type="transmembrane region" description="Helical" evidence="2">
    <location>
        <begin position="54"/>
        <end position="72"/>
    </location>
</feature>
<evidence type="ECO:0000313" key="3">
    <source>
        <dbReference type="EMBL" id="OJT03160.1"/>
    </source>
</evidence>
<proteinExistence type="predicted"/>
<gene>
    <name evidence="3" type="ORF">TRAPUB_6267</name>
</gene>
<organism evidence="3 4">
    <name type="scientific">Trametes pubescens</name>
    <name type="common">White-rot fungus</name>
    <dbReference type="NCBI Taxonomy" id="154538"/>
    <lineage>
        <taxon>Eukaryota</taxon>
        <taxon>Fungi</taxon>
        <taxon>Dikarya</taxon>
        <taxon>Basidiomycota</taxon>
        <taxon>Agaricomycotina</taxon>
        <taxon>Agaricomycetes</taxon>
        <taxon>Polyporales</taxon>
        <taxon>Polyporaceae</taxon>
        <taxon>Trametes</taxon>
    </lineage>
</organism>
<feature type="transmembrane region" description="Helical" evidence="2">
    <location>
        <begin position="210"/>
        <end position="232"/>
    </location>
</feature>
<sequence>MVHWQDPEVIVYVFFIYEQIAVFLLGFYGTQFLWSTYIEWELITRKRAFRVVHIPWLLARYVMLSALLFFVITGRSTTRIACDVAYRTFASLGSGAAMLASLTLCSRPAAILWTLKLYIPVVILVVIGIGQAVIVVLQGILTVRAEWNIQSASCEVFSSDNYLLGGFYIYTFCFDVVILSMTLFAVHRVHMQHEYSTRRWRVGDALCVQGIWYVAATCAVNVPVATLAFLNLNPGMNVLLSLPAVTISVIASSLTLFAFDDYNWKDQAGRRSGTGSRPSDLVSAPLPGNLTTHISMDMGVLDSRVILDDDLHLHLDGKESAESESPSPSTEEHAESV</sequence>
<keyword evidence="2" id="KW-0812">Transmembrane</keyword>
<dbReference type="Proteomes" id="UP000184267">
    <property type="component" value="Unassembled WGS sequence"/>
</dbReference>
<keyword evidence="2" id="KW-1133">Transmembrane helix</keyword>
<name>A0A1M2V695_TRAPU</name>
<evidence type="ECO:0008006" key="5">
    <source>
        <dbReference type="Google" id="ProtNLM"/>
    </source>
</evidence>
<evidence type="ECO:0000256" key="1">
    <source>
        <dbReference type="SAM" id="MobiDB-lite"/>
    </source>
</evidence>
<dbReference type="OMA" id="IEWELIT"/>
<feature type="transmembrane region" description="Helical" evidence="2">
    <location>
        <begin position="167"/>
        <end position="189"/>
    </location>
</feature>
<keyword evidence="4" id="KW-1185">Reference proteome</keyword>
<feature type="region of interest" description="Disordered" evidence="1">
    <location>
        <begin position="316"/>
        <end position="337"/>
    </location>
</feature>
<feature type="transmembrane region" description="Helical" evidence="2">
    <location>
        <begin position="12"/>
        <end position="34"/>
    </location>
</feature>
<dbReference type="EMBL" id="MNAD01001628">
    <property type="protein sequence ID" value="OJT03160.1"/>
    <property type="molecule type" value="Genomic_DNA"/>
</dbReference>
<feature type="transmembrane region" description="Helical" evidence="2">
    <location>
        <begin position="117"/>
        <end position="141"/>
    </location>
</feature>
<keyword evidence="2" id="KW-0472">Membrane</keyword>
<dbReference type="AlphaFoldDB" id="A0A1M2V695"/>
<feature type="transmembrane region" description="Helical" evidence="2">
    <location>
        <begin position="84"/>
        <end position="105"/>
    </location>
</feature>
<evidence type="ECO:0000313" key="4">
    <source>
        <dbReference type="Proteomes" id="UP000184267"/>
    </source>
</evidence>
<protein>
    <recommendedName>
        <fullName evidence="5">Transmembrane protein</fullName>
    </recommendedName>
</protein>
<accession>A0A1M2V695</accession>
<reference evidence="3 4" key="1">
    <citation type="submission" date="2016-10" db="EMBL/GenBank/DDBJ databases">
        <title>Genome sequence of the basidiomycete white-rot fungus Trametes pubescens.</title>
        <authorList>
            <person name="Makela M.R."/>
            <person name="Granchi Z."/>
            <person name="Peng M."/>
            <person name="De Vries R.P."/>
            <person name="Grigoriev I."/>
            <person name="Riley R."/>
            <person name="Hilden K."/>
        </authorList>
    </citation>
    <scope>NUCLEOTIDE SEQUENCE [LARGE SCALE GENOMIC DNA]</scope>
    <source>
        <strain evidence="3 4">FBCC735</strain>
    </source>
</reference>
<comment type="caution">
    <text evidence="3">The sequence shown here is derived from an EMBL/GenBank/DDBJ whole genome shotgun (WGS) entry which is preliminary data.</text>
</comment>
<evidence type="ECO:0000256" key="2">
    <source>
        <dbReference type="SAM" id="Phobius"/>
    </source>
</evidence>